<dbReference type="AlphaFoldDB" id="A0AAI8V8M3"/>
<name>A0AAI8V8M3_9PEZI</name>
<feature type="compositionally biased region" description="Basic and acidic residues" evidence="1">
    <location>
        <begin position="124"/>
        <end position="134"/>
    </location>
</feature>
<sequence>MDAHALLTAQGWRGTGHSLHPTSDSNGLTHHLLIKRNNDGRGLGSRKADHKATAWWLSAFDQALKGIDTGGSNGTMRQTLRNGALDKITARSAAKYTGARGLYASFVRGGVIEGTVGKKVVPVKKEEEEKDVKKAKQAKAPRRQREQLVTPPDSGAGTPRVDDAVKEGESKEERRARREARRLNKAEKQARKEAGERAARKVEKKKAKKAERSTKVVNEEIEDEVREETKEERKARRDVRRKRKEVKRRATASSG</sequence>
<protein>
    <submittedName>
        <fullName evidence="2">Uu.00g029600.m01.CDS01</fullName>
    </submittedName>
</protein>
<feature type="compositionally biased region" description="Basic residues" evidence="1">
    <location>
        <begin position="236"/>
        <end position="255"/>
    </location>
</feature>
<evidence type="ECO:0000313" key="2">
    <source>
        <dbReference type="EMBL" id="CAJ2500107.1"/>
    </source>
</evidence>
<feature type="compositionally biased region" description="Basic and acidic residues" evidence="1">
    <location>
        <begin position="160"/>
        <end position="201"/>
    </location>
</feature>
<evidence type="ECO:0000313" key="3">
    <source>
        <dbReference type="Proteomes" id="UP001295740"/>
    </source>
</evidence>
<feature type="region of interest" description="Disordered" evidence="1">
    <location>
        <begin position="124"/>
        <end position="255"/>
    </location>
</feature>
<reference evidence="2" key="1">
    <citation type="submission" date="2023-10" db="EMBL/GenBank/DDBJ databases">
        <authorList>
            <person name="Hackl T."/>
        </authorList>
    </citation>
    <scope>NUCLEOTIDE SEQUENCE</scope>
</reference>
<organism evidence="2 3">
    <name type="scientific">Anthostomella pinea</name>
    <dbReference type="NCBI Taxonomy" id="933095"/>
    <lineage>
        <taxon>Eukaryota</taxon>
        <taxon>Fungi</taxon>
        <taxon>Dikarya</taxon>
        <taxon>Ascomycota</taxon>
        <taxon>Pezizomycotina</taxon>
        <taxon>Sordariomycetes</taxon>
        <taxon>Xylariomycetidae</taxon>
        <taxon>Xylariales</taxon>
        <taxon>Xylariaceae</taxon>
        <taxon>Anthostomella</taxon>
    </lineage>
</organism>
<proteinExistence type="predicted"/>
<dbReference type="Proteomes" id="UP001295740">
    <property type="component" value="Unassembled WGS sequence"/>
</dbReference>
<gene>
    <name evidence="2" type="ORF">KHLLAP_LOCUS575</name>
</gene>
<evidence type="ECO:0000256" key="1">
    <source>
        <dbReference type="SAM" id="MobiDB-lite"/>
    </source>
</evidence>
<keyword evidence="3" id="KW-1185">Reference proteome</keyword>
<accession>A0AAI8V8M3</accession>
<comment type="caution">
    <text evidence="2">The sequence shown here is derived from an EMBL/GenBank/DDBJ whole genome shotgun (WGS) entry which is preliminary data.</text>
</comment>
<dbReference type="EMBL" id="CAUWAG010000003">
    <property type="protein sequence ID" value="CAJ2500107.1"/>
    <property type="molecule type" value="Genomic_DNA"/>
</dbReference>